<dbReference type="Proteomes" id="UP000617734">
    <property type="component" value="Unassembled WGS sequence"/>
</dbReference>
<reference evidence="2" key="1">
    <citation type="journal article" date="2014" name="Int. J. Syst. Evol. Microbiol.">
        <title>Complete genome sequence of Corynebacterium casei LMG S-19264T (=DSM 44701T), isolated from a smear-ripened cheese.</title>
        <authorList>
            <consortium name="US DOE Joint Genome Institute (JGI-PGF)"/>
            <person name="Walter F."/>
            <person name="Albersmeier A."/>
            <person name="Kalinowski J."/>
            <person name="Ruckert C."/>
        </authorList>
    </citation>
    <scope>NUCLEOTIDE SEQUENCE</scope>
    <source>
        <strain evidence="2">JCM 4646</strain>
    </source>
</reference>
<gene>
    <name evidence="2" type="ORF">GCM10018781_22880</name>
</gene>
<proteinExistence type="predicted"/>
<dbReference type="AlphaFoldDB" id="A0A919FK40"/>
<evidence type="ECO:0000313" key="2">
    <source>
        <dbReference type="EMBL" id="GHH67513.1"/>
    </source>
</evidence>
<sequence length="129" mass="12723">MAQRVDVADGERDQRLVQGVGELRPTVGVGDHLEGVLGAAETDGVVGPHERVPARRGAGSRPSGAEAVSGVADGVADGVAGGRAVRRTGAEGEHGRPGLASSGLDLVLSGAAAHARLNAEPRAGATPLA</sequence>
<reference evidence="2" key="2">
    <citation type="submission" date="2020-09" db="EMBL/GenBank/DDBJ databases">
        <authorList>
            <person name="Sun Q."/>
            <person name="Ohkuma M."/>
        </authorList>
    </citation>
    <scope>NUCLEOTIDE SEQUENCE</scope>
    <source>
        <strain evidence="2">JCM 4646</strain>
    </source>
</reference>
<comment type="caution">
    <text evidence="2">The sequence shown here is derived from an EMBL/GenBank/DDBJ whole genome shotgun (WGS) entry which is preliminary data.</text>
</comment>
<accession>A0A919FK40</accession>
<keyword evidence="3" id="KW-1185">Reference proteome</keyword>
<evidence type="ECO:0000256" key="1">
    <source>
        <dbReference type="SAM" id="MobiDB-lite"/>
    </source>
</evidence>
<evidence type="ECO:0000313" key="3">
    <source>
        <dbReference type="Proteomes" id="UP000617734"/>
    </source>
</evidence>
<organism evidence="2 3">
    <name type="scientific">Kitasatospora indigofera</name>
    <dbReference type="NCBI Taxonomy" id="67307"/>
    <lineage>
        <taxon>Bacteria</taxon>
        <taxon>Bacillati</taxon>
        <taxon>Actinomycetota</taxon>
        <taxon>Actinomycetes</taxon>
        <taxon>Kitasatosporales</taxon>
        <taxon>Streptomycetaceae</taxon>
        <taxon>Kitasatospora</taxon>
    </lineage>
</organism>
<feature type="compositionally biased region" description="Low complexity" evidence="1">
    <location>
        <begin position="63"/>
        <end position="72"/>
    </location>
</feature>
<protein>
    <submittedName>
        <fullName evidence="2">Uncharacterized protein</fullName>
    </submittedName>
</protein>
<dbReference type="EMBL" id="BNBO01000009">
    <property type="protein sequence ID" value="GHH67513.1"/>
    <property type="molecule type" value="Genomic_DNA"/>
</dbReference>
<name>A0A919FK40_9ACTN</name>
<feature type="region of interest" description="Disordered" evidence="1">
    <location>
        <begin position="39"/>
        <end position="72"/>
    </location>
</feature>